<dbReference type="Gene3D" id="1.20.1260.10">
    <property type="match status" value="1"/>
</dbReference>
<keyword evidence="5 7" id="KW-0479">Metal-binding</keyword>
<dbReference type="InterPro" id="IPR002024">
    <property type="entry name" value="Bacterioferritin"/>
</dbReference>
<sequence length="192" mass="20804">MSGNDRDHAASPAGTGAGTGAASGGIGPSPTASLAGDAEVIRLLNVALKNELTAINQYFLHSRMLADWGVSILAHKEYEESVDEMKHADRLIKRVLFLGGLPNLQDLGKLKIGENVREILDCDLALEMDALGTLKAGIAHSESIGDYVSRELFNAILESEEEHIDFLQIQMRLIEQIGIENYIQLQSKPHGS</sequence>
<comment type="caution">
    <text evidence="10">The sequence shown here is derived from an EMBL/GenBank/DDBJ whole genome shotgun (WGS) entry which is preliminary data.</text>
</comment>
<dbReference type="PROSITE" id="PS50905">
    <property type="entry name" value="FERRITIN_LIKE"/>
    <property type="match status" value="1"/>
</dbReference>
<dbReference type="PIRSF" id="PIRSF002560">
    <property type="entry name" value="Bacterioferritin"/>
    <property type="match status" value="1"/>
</dbReference>
<dbReference type="CDD" id="cd00907">
    <property type="entry name" value="Bacterioferritin"/>
    <property type="match status" value="1"/>
</dbReference>
<keyword evidence="3 7" id="KW-0409">Iron storage</keyword>
<evidence type="ECO:0000256" key="6">
    <source>
        <dbReference type="ARBA" id="ARBA00023004"/>
    </source>
</evidence>
<protein>
    <recommendedName>
        <fullName evidence="7">Bacterioferritin</fullName>
        <ecNumber evidence="7">1.16.3.1</ecNumber>
    </recommendedName>
</protein>
<dbReference type="EC" id="1.16.3.1" evidence="7"/>
<dbReference type="InterPro" id="IPR008331">
    <property type="entry name" value="Ferritin_DPS_dom"/>
</dbReference>
<feature type="domain" description="Ferritin-like diiron" evidence="9">
    <location>
        <begin position="34"/>
        <end position="178"/>
    </location>
</feature>
<evidence type="ECO:0000313" key="10">
    <source>
        <dbReference type="EMBL" id="GAA0557659.1"/>
    </source>
</evidence>
<dbReference type="Proteomes" id="UP001499951">
    <property type="component" value="Unassembled WGS sequence"/>
</dbReference>
<dbReference type="PANTHER" id="PTHR30295">
    <property type="entry name" value="BACTERIOFERRITIN"/>
    <property type="match status" value="1"/>
</dbReference>
<name>A0ABN1E270_9PROT</name>
<keyword evidence="4" id="KW-0349">Heme</keyword>
<comment type="cofactor">
    <cofactor evidence="1">
        <name>heme b</name>
        <dbReference type="ChEBI" id="CHEBI:60344"/>
    </cofactor>
</comment>
<evidence type="ECO:0000256" key="5">
    <source>
        <dbReference type="ARBA" id="ARBA00022723"/>
    </source>
</evidence>
<feature type="region of interest" description="Disordered" evidence="8">
    <location>
        <begin position="1"/>
        <end position="28"/>
    </location>
</feature>
<evidence type="ECO:0000256" key="2">
    <source>
        <dbReference type="ARBA" id="ARBA00008093"/>
    </source>
</evidence>
<evidence type="ECO:0000313" key="11">
    <source>
        <dbReference type="Proteomes" id="UP001499951"/>
    </source>
</evidence>
<evidence type="ECO:0000256" key="4">
    <source>
        <dbReference type="ARBA" id="ARBA00022617"/>
    </source>
</evidence>
<evidence type="ECO:0000256" key="1">
    <source>
        <dbReference type="ARBA" id="ARBA00001970"/>
    </source>
</evidence>
<dbReference type="Pfam" id="PF00210">
    <property type="entry name" value="Ferritin"/>
    <property type="match status" value="1"/>
</dbReference>
<feature type="compositionally biased region" description="Gly residues" evidence="8">
    <location>
        <begin position="15"/>
        <end position="27"/>
    </location>
</feature>
<gene>
    <name evidence="10" type="primary">bfr</name>
    <name evidence="10" type="ORF">GCM10008942_02660</name>
</gene>
<dbReference type="InterPro" id="IPR009078">
    <property type="entry name" value="Ferritin-like_SF"/>
</dbReference>
<reference evidence="10 11" key="1">
    <citation type="journal article" date="2019" name="Int. J. Syst. Evol. Microbiol.">
        <title>The Global Catalogue of Microorganisms (GCM) 10K type strain sequencing project: providing services to taxonomists for standard genome sequencing and annotation.</title>
        <authorList>
            <consortium name="The Broad Institute Genomics Platform"/>
            <consortium name="The Broad Institute Genome Sequencing Center for Infectious Disease"/>
            <person name="Wu L."/>
            <person name="Ma J."/>
        </authorList>
    </citation>
    <scope>NUCLEOTIDE SEQUENCE [LARGE SCALE GENOMIC DNA]</scope>
    <source>
        <strain evidence="10 11">JCM 15089</strain>
    </source>
</reference>
<dbReference type="EMBL" id="BAAADD010000001">
    <property type="protein sequence ID" value="GAA0557659.1"/>
    <property type="molecule type" value="Genomic_DNA"/>
</dbReference>
<dbReference type="PANTHER" id="PTHR30295:SF0">
    <property type="entry name" value="BACTERIOFERRITIN"/>
    <property type="match status" value="1"/>
</dbReference>
<dbReference type="InterPro" id="IPR009040">
    <property type="entry name" value="Ferritin-like_diiron"/>
</dbReference>
<comment type="function">
    <text evidence="7">Iron-storage protein, whose ferroxidase center binds Fe(2+), oxidizes it using dioxygen to Fe(3+), and participates in the subsequent Fe(3+) oxide mineral core formation within the central cavity of the BFR protein shell.</text>
</comment>
<dbReference type="InterPro" id="IPR012347">
    <property type="entry name" value="Ferritin-like"/>
</dbReference>
<evidence type="ECO:0000256" key="7">
    <source>
        <dbReference type="PIRNR" id="PIRNR002560"/>
    </source>
</evidence>
<dbReference type="NCBIfam" id="TIGR00754">
    <property type="entry name" value="bfr"/>
    <property type="match status" value="1"/>
</dbReference>
<dbReference type="PRINTS" id="PR00601">
    <property type="entry name" value="BACFERRITIN"/>
</dbReference>
<comment type="catalytic activity">
    <reaction evidence="7">
        <text>4 Fe(2+) + O2 + 4 H(+) = 4 Fe(3+) + 2 H2O</text>
        <dbReference type="Rhea" id="RHEA:11148"/>
        <dbReference type="ChEBI" id="CHEBI:15377"/>
        <dbReference type="ChEBI" id="CHEBI:15378"/>
        <dbReference type="ChEBI" id="CHEBI:15379"/>
        <dbReference type="ChEBI" id="CHEBI:29033"/>
        <dbReference type="ChEBI" id="CHEBI:29034"/>
        <dbReference type="EC" id="1.16.3.1"/>
    </reaction>
</comment>
<keyword evidence="6 7" id="KW-0408">Iron</keyword>
<keyword evidence="11" id="KW-1185">Reference proteome</keyword>
<evidence type="ECO:0000259" key="9">
    <source>
        <dbReference type="PROSITE" id="PS50905"/>
    </source>
</evidence>
<accession>A0ABN1E270</accession>
<organism evidence="10 11">
    <name type="scientific">Rhizomicrobium electricum</name>
    <dbReference type="NCBI Taxonomy" id="480070"/>
    <lineage>
        <taxon>Bacteria</taxon>
        <taxon>Pseudomonadati</taxon>
        <taxon>Pseudomonadota</taxon>
        <taxon>Alphaproteobacteria</taxon>
        <taxon>Micropepsales</taxon>
        <taxon>Micropepsaceae</taxon>
        <taxon>Rhizomicrobium</taxon>
    </lineage>
</organism>
<proteinExistence type="inferred from homology"/>
<evidence type="ECO:0000256" key="8">
    <source>
        <dbReference type="SAM" id="MobiDB-lite"/>
    </source>
</evidence>
<comment type="similarity">
    <text evidence="2 7">Belongs to the bacterioferritin family.</text>
</comment>
<evidence type="ECO:0000256" key="3">
    <source>
        <dbReference type="ARBA" id="ARBA00022434"/>
    </source>
</evidence>
<dbReference type="SUPFAM" id="SSF47240">
    <property type="entry name" value="Ferritin-like"/>
    <property type="match status" value="1"/>
</dbReference>